<keyword evidence="5" id="KW-0999">Mitochondrion inner membrane</keyword>
<keyword evidence="10" id="KW-0472">Membrane</keyword>
<dbReference type="PANTHER" id="PTHR23070">
    <property type="entry name" value="BCS1 AAA-TYPE ATPASE"/>
    <property type="match status" value="1"/>
</dbReference>
<evidence type="ECO:0000259" key="14">
    <source>
        <dbReference type="SMART" id="SM01024"/>
    </source>
</evidence>
<reference evidence="15 16" key="1">
    <citation type="journal article" date="2023" name="IMA Fungus">
        <title>Comparative genomic study of the Penicillium genus elucidates a diverse pangenome and 15 lateral gene transfer events.</title>
        <authorList>
            <person name="Petersen C."/>
            <person name="Sorensen T."/>
            <person name="Nielsen M.R."/>
            <person name="Sondergaard T.E."/>
            <person name="Sorensen J.L."/>
            <person name="Fitzpatrick D.A."/>
            <person name="Frisvad J.C."/>
            <person name="Nielsen K.L."/>
        </authorList>
    </citation>
    <scope>NUCLEOTIDE SEQUENCE [LARGE SCALE GENOMIC DNA]</scope>
    <source>
        <strain evidence="15 16">IBT 3361</strain>
    </source>
</reference>
<dbReference type="InterPro" id="IPR003959">
    <property type="entry name" value="ATPase_AAA_core"/>
</dbReference>
<evidence type="ECO:0000256" key="9">
    <source>
        <dbReference type="ARBA" id="ARBA00023128"/>
    </source>
</evidence>
<dbReference type="InterPro" id="IPR027417">
    <property type="entry name" value="P-loop_NTPase"/>
</dbReference>
<dbReference type="InterPro" id="IPR050747">
    <property type="entry name" value="Mitochondrial_chaperone_BCS1"/>
</dbReference>
<evidence type="ECO:0000256" key="5">
    <source>
        <dbReference type="ARBA" id="ARBA00022792"/>
    </source>
</evidence>
<sequence length="652" mass="74725">MGDTITTPIHLQTPKKLVTRPNQRTSLEPGYYNLIQPYRVTQRGFLETLIMQIHVMAKLQGPVLDVQLLGEIAEFERYDYTVWTPVTVFMKFYVRYNNDLKGYAYGCPFIHGIASSELHLLKLHYKIGVAKGLVGEEEWCYVLPAAFESLFPGFSLFTRLLSSYLHTDVSSYSGSLILFAVLSPFFGFILPRFLDNIQNVLLYFTLSTEIPYHDKLHSQFIQWMERNDSLSCSRRSIAKSKNAISLPWQNEDDEDTDEDPLAEQERFEKSRENFWLSLKEQQNIKPIRYSFPKQASLFPISGVSHCSLPWLANAETFTLYSFFWNKKVLFTLLKEVQQVSIQRHKNKITIYRGFNRKNTVSWVPTVSKPPRSLLTLALPPKIKDDMLEDIEAFLSPRTRVWYGFRGIPYRRGYLLHGPPGTGKSSMCFAIAGRLWLDIYTVSLNSRKLDEDSLVSLFQSLPKRCIVLLEDVDNAGISQEGNRRMKDPSNTGRVENSLLENELHGAGISLSALLNCLDGVAAQEGRILIMTTNHLEKLDPSLIRPGRVDKRYHFDFVDTMSVKQLFHAFFDEESLFVSSVSAEREPNDRSTWENSISELSDKFEDIVSFSQLTAAEVNNYLMGFRDNPEMAVSNALDWVKGRREDSLPVAVAE</sequence>
<keyword evidence="8" id="KW-1133">Transmembrane helix</keyword>
<feature type="domain" description="AAA+ ATPase" evidence="13">
    <location>
        <begin position="409"/>
        <end position="557"/>
    </location>
</feature>
<dbReference type="Pfam" id="PF25426">
    <property type="entry name" value="AAA_lid_BCS1"/>
    <property type="match status" value="1"/>
</dbReference>
<feature type="domain" description="BCS1 N-terminal" evidence="14">
    <location>
        <begin position="180"/>
        <end position="376"/>
    </location>
</feature>
<proteinExistence type="inferred from homology"/>
<comment type="catalytic activity">
    <reaction evidence="11">
        <text>ATP + H2O = ADP + phosphate + H(+)</text>
        <dbReference type="Rhea" id="RHEA:13065"/>
        <dbReference type="ChEBI" id="CHEBI:15377"/>
        <dbReference type="ChEBI" id="CHEBI:15378"/>
        <dbReference type="ChEBI" id="CHEBI:30616"/>
        <dbReference type="ChEBI" id="CHEBI:43474"/>
        <dbReference type="ChEBI" id="CHEBI:456216"/>
    </reaction>
    <physiologicalReaction direction="left-to-right" evidence="11">
        <dbReference type="Rhea" id="RHEA:13066"/>
    </physiologicalReaction>
</comment>
<evidence type="ECO:0000256" key="11">
    <source>
        <dbReference type="ARBA" id="ARBA00048778"/>
    </source>
</evidence>
<dbReference type="Pfam" id="PF00004">
    <property type="entry name" value="AAA"/>
    <property type="match status" value="1"/>
</dbReference>
<comment type="caution">
    <text evidence="15">The sequence shown here is derived from an EMBL/GenBank/DDBJ whole genome shotgun (WGS) entry which is preliminary data.</text>
</comment>
<evidence type="ECO:0000256" key="3">
    <source>
        <dbReference type="ARBA" id="ARBA00022692"/>
    </source>
</evidence>
<name>A0ABQ8WWJ2_PENCH</name>
<keyword evidence="6" id="KW-0378">Hydrolase</keyword>
<evidence type="ECO:0000256" key="4">
    <source>
        <dbReference type="ARBA" id="ARBA00022741"/>
    </source>
</evidence>
<dbReference type="Gene3D" id="3.40.50.300">
    <property type="entry name" value="P-loop containing nucleotide triphosphate hydrolases"/>
    <property type="match status" value="1"/>
</dbReference>
<dbReference type="Pfam" id="PF08740">
    <property type="entry name" value="BCS1_N"/>
    <property type="match status" value="1"/>
</dbReference>
<keyword evidence="9" id="KW-0496">Mitochondrion</keyword>
<dbReference type="InterPro" id="IPR057495">
    <property type="entry name" value="AAA_lid_BCS1"/>
</dbReference>
<evidence type="ECO:0000256" key="10">
    <source>
        <dbReference type="ARBA" id="ARBA00023136"/>
    </source>
</evidence>
<keyword evidence="16" id="KW-1185">Reference proteome</keyword>
<dbReference type="SMART" id="SM00382">
    <property type="entry name" value="AAA"/>
    <property type="match status" value="1"/>
</dbReference>
<dbReference type="Proteomes" id="UP001220256">
    <property type="component" value="Unassembled WGS sequence"/>
</dbReference>
<evidence type="ECO:0008006" key="17">
    <source>
        <dbReference type="Google" id="ProtNLM"/>
    </source>
</evidence>
<dbReference type="PROSITE" id="PS00674">
    <property type="entry name" value="AAA"/>
    <property type="match status" value="1"/>
</dbReference>
<organism evidence="15 16">
    <name type="scientific">Penicillium chrysogenum</name>
    <name type="common">Penicillium notatum</name>
    <dbReference type="NCBI Taxonomy" id="5076"/>
    <lineage>
        <taxon>Eukaryota</taxon>
        <taxon>Fungi</taxon>
        <taxon>Dikarya</taxon>
        <taxon>Ascomycota</taxon>
        <taxon>Pezizomycotina</taxon>
        <taxon>Eurotiomycetes</taxon>
        <taxon>Eurotiomycetidae</taxon>
        <taxon>Eurotiales</taxon>
        <taxon>Aspergillaceae</taxon>
        <taxon>Penicillium</taxon>
        <taxon>Penicillium chrysogenum species complex</taxon>
    </lineage>
</organism>
<keyword evidence="7 12" id="KW-0067">ATP-binding</keyword>
<evidence type="ECO:0000256" key="8">
    <source>
        <dbReference type="ARBA" id="ARBA00022989"/>
    </source>
</evidence>
<gene>
    <name evidence="15" type="ORF">N7505_001273</name>
</gene>
<evidence type="ECO:0000256" key="7">
    <source>
        <dbReference type="ARBA" id="ARBA00022840"/>
    </source>
</evidence>
<evidence type="ECO:0000256" key="6">
    <source>
        <dbReference type="ARBA" id="ARBA00022801"/>
    </source>
</evidence>
<dbReference type="SUPFAM" id="SSF52540">
    <property type="entry name" value="P-loop containing nucleoside triphosphate hydrolases"/>
    <property type="match status" value="1"/>
</dbReference>
<protein>
    <recommendedName>
        <fullName evidence="17">Mitochondrial chaperone</fullName>
    </recommendedName>
</protein>
<evidence type="ECO:0000313" key="16">
    <source>
        <dbReference type="Proteomes" id="UP001220256"/>
    </source>
</evidence>
<keyword evidence="3" id="KW-0812">Transmembrane</keyword>
<dbReference type="EMBL" id="JAPVEB010000001">
    <property type="protein sequence ID" value="KAJ5283293.1"/>
    <property type="molecule type" value="Genomic_DNA"/>
</dbReference>
<evidence type="ECO:0000313" key="15">
    <source>
        <dbReference type="EMBL" id="KAJ5283293.1"/>
    </source>
</evidence>
<accession>A0ABQ8WWJ2</accession>
<evidence type="ECO:0000256" key="2">
    <source>
        <dbReference type="ARBA" id="ARBA00007448"/>
    </source>
</evidence>
<keyword evidence="4 12" id="KW-0547">Nucleotide-binding</keyword>
<evidence type="ECO:0000256" key="12">
    <source>
        <dbReference type="RuleBase" id="RU003651"/>
    </source>
</evidence>
<dbReference type="InterPro" id="IPR003960">
    <property type="entry name" value="ATPase_AAA_CS"/>
</dbReference>
<dbReference type="InterPro" id="IPR003593">
    <property type="entry name" value="AAA+_ATPase"/>
</dbReference>
<dbReference type="InterPro" id="IPR014851">
    <property type="entry name" value="BCS1_N"/>
</dbReference>
<comment type="subcellular location">
    <subcellularLocation>
        <location evidence="1">Mitochondrion inner membrane</location>
        <topology evidence="1">Single-pass membrane protein</topology>
    </subcellularLocation>
</comment>
<comment type="similarity">
    <text evidence="2">Belongs to the AAA ATPase family. BCS1 subfamily.</text>
</comment>
<evidence type="ECO:0000256" key="1">
    <source>
        <dbReference type="ARBA" id="ARBA00004434"/>
    </source>
</evidence>
<evidence type="ECO:0000259" key="13">
    <source>
        <dbReference type="SMART" id="SM00382"/>
    </source>
</evidence>
<dbReference type="SMART" id="SM01024">
    <property type="entry name" value="BCS1_N"/>
    <property type="match status" value="1"/>
</dbReference>